<dbReference type="CDD" id="cd03024">
    <property type="entry name" value="DsbA_FrnE"/>
    <property type="match status" value="1"/>
</dbReference>
<dbReference type="GO" id="GO:0016491">
    <property type="term" value="F:oxidoreductase activity"/>
    <property type="evidence" value="ECO:0007669"/>
    <property type="project" value="InterPro"/>
</dbReference>
<dbReference type="SUPFAM" id="SSF52833">
    <property type="entry name" value="Thioredoxin-like"/>
    <property type="match status" value="1"/>
</dbReference>
<dbReference type="STRING" id="1081102.A0A167X8X2"/>
<protein>
    <submittedName>
        <fullName evidence="2">Dsba-like thioredoxin domain containing protein</fullName>
    </submittedName>
</protein>
<reference evidence="2 3" key="1">
    <citation type="journal article" date="2016" name="Genome Biol. Evol.">
        <title>Divergent and convergent evolution of fungal pathogenicity.</title>
        <authorList>
            <person name="Shang Y."/>
            <person name="Xiao G."/>
            <person name="Zheng P."/>
            <person name="Cen K."/>
            <person name="Zhan S."/>
            <person name="Wang C."/>
        </authorList>
    </citation>
    <scope>NUCLEOTIDE SEQUENCE [LARGE SCALE GENOMIC DNA]</scope>
    <source>
        <strain evidence="2 3">RCEF 264</strain>
    </source>
</reference>
<dbReference type="Gene3D" id="3.40.30.10">
    <property type="entry name" value="Glutaredoxin"/>
    <property type="match status" value="1"/>
</dbReference>
<keyword evidence="3" id="KW-1185">Reference proteome</keyword>
<dbReference type="Pfam" id="PF01323">
    <property type="entry name" value="DSBA"/>
    <property type="match status" value="1"/>
</dbReference>
<evidence type="ECO:0000259" key="1">
    <source>
        <dbReference type="Pfam" id="PF01323"/>
    </source>
</evidence>
<dbReference type="OrthoDB" id="1930760at2759"/>
<dbReference type="InterPro" id="IPR001853">
    <property type="entry name" value="DSBA-like_thioredoxin_dom"/>
</dbReference>
<dbReference type="PANTHER" id="PTHR13887">
    <property type="entry name" value="GLUTATHIONE S-TRANSFERASE KAPPA"/>
    <property type="match status" value="1"/>
</dbReference>
<dbReference type="AlphaFoldDB" id="A0A167X8X2"/>
<evidence type="ECO:0000313" key="3">
    <source>
        <dbReference type="Proteomes" id="UP000076874"/>
    </source>
</evidence>
<comment type="caution">
    <text evidence="2">The sequence shown here is derived from an EMBL/GenBank/DDBJ whole genome shotgun (WGS) entry which is preliminary data.</text>
</comment>
<dbReference type="Proteomes" id="UP000076874">
    <property type="component" value="Unassembled WGS sequence"/>
</dbReference>
<accession>A0A167X8X2</accession>
<dbReference type="PANTHER" id="PTHR13887:SF41">
    <property type="entry name" value="THIOREDOXIN SUPERFAMILY PROTEIN"/>
    <property type="match status" value="1"/>
</dbReference>
<evidence type="ECO:0000313" key="2">
    <source>
        <dbReference type="EMBL" id="OAA64671.1"/>
    </source>
</evidence>
<feature type="domain" description="DSBA-like thioredoxin" evidence="1">
    <location>
        <begin position="6"/>
        <end position="219"/>
    </location>
</feature>
<organism evidence="2 3">
    <name type="scientific">Niveomyces insectorum RCEF 264</name>
    <dbReference type="NCBI Taxonomy" id="1081102"/>
    <lineage>
        <taxon>Eukaryota</taxon>
        <taxon>Fungi</taxon>
        <taxon>Dikarya</taxon>
        <taxon>Ascomycota</taxon>
        <taxon>Pezizomycotina</taxon>
        <taxon>Sordariomycetes</taxon>
        <taxon>Hypocreomycetidae</taxon>
        <taxon>Hypocreales</taxon>
        <taxon>Cordycipitaceae</taxon>
        <taxon>Niveomyces</taxon>
    </lineage>
</organism>
<gene>
    <name evidence="2" type="ORF">SPI_03318</name>
</gene>
<dbReference type="InterPro" id="IPR036249">
    <property type="entry name" value="Thioredoxin-like_sf"/>
</dbReference>
<proteinExistence type="predicted"/>
<sequence>MTAFSIKIISDVVCPFCYLGKKRLEKAISLYKTTIPGAADDRFSISWLPFYLDPEAPKTGVPIKERLAQKFGADRVGQINANMRKAGVAEGIDFTFAGKAGNTRDAHRLVQLAKLKKAAAQAGKEDGGPDLEDAVVSSLFRSYFEEGGDVTSHDMLVAAAARAGLDANEARTWLAGDGGGDQVDAEVSAAYQRGVHGVPHFIINDKFEVGGAQDPQVFVGEFLRAKQEGSTQ</sequence>
<name>A0A167X8X2_9HYPO</name>
<dbReference type="EMBL" id="AZHD01000004">
    <property type="protein sequence ID" value="OAA64671.1"/>
    <property type="molecule type" value="Genomic_DNA"/>
</dbReference>